<feature type="transmembrane region" description="Helical" evidence="5">
    <location>
        <begin position="287"/>
        <end position="305"/>
    </location>
</feature>
<gene>
    <name evidence="7" type="ORF">ACH61_01049</name>
    <name evidence="8" type="ORF">GSU10_14650</name>
</gene>
<dbReference type="GO" id="GO:0022857">
    <property type="term" value="F:transmembrane transporter activity"/>
    <property type="evidence" value="ECO:0007669"/>
    <property type="project" value="InterPro"/>
</dbReference>
<evidence type="ECO:0000313" key="9">
    <source>
        <dbReference type="Proteomes" id="UP000076717"/>
    </source>
</evidence>
<dbReference type="EMBL" id="LIIN01000024">
    <property type="protein sequence ID" value="KZX21837.1"/>
    <property type="molecule type" value="Genomic_DNA"/>
</dbReference>
<evidence type="ECO:0000256" key="1">
    <source>
        <dbReference type="ARBA" id="ARBA00004651"/>
    </source>
</evidence>
<protein>
    <submittedName>
        <fullName evidence="8">MFS transporter</fullName>
    </submittedName>
    <submittedName>
        <fullName evidence="7">Major Facilitator Superfamily protein</fullName>
    </submittedName>
</protein>
<reference evidence="8" key="2">
    <citation type="submission" date="2019-12" db="EMBL/GenBank/DDBJ databases">
        <title>Complete and Draft Genome Sequences of New Strains and Members of Some Known Species of the Genus Rathayibacter isolated from Plants.</title>
        <authorList>
            <person name="Tarlachkov S.V."/>
            <person name="Starodumova I.P."/>
            <person name="Dorofeeva L.V."/>
            <person name="Prisyazhnaya N.V."/>
            <person name="Leyn S.A."/>
            <person name="Zlamal J.E."/>
            <person name="Elane M.L."/>
            <person name="Osterman A.L."/>
            <person name="Nadler S.A."/>
            <person name="Subbotin S.A."/>
            <person name="Evtushenko L.I."/>
        </authorList>
    </citation>
    <scope>NUCLEOTIDE SEQUENCE</scope>
    <source>
        <strain evidence="8">VKM Ac-2761</strain>
    </source>
</reference>
<dbReference type="GO" id="GO:0005886">
    <property type="term" value="C:plasma membrane"/>
    <property type="evidence" value="ECO:0007669"/>
    <property type="project" value="UniProtKB-SubCell"/>
</dbReference>
<evidence type="ECO:0000256" key="4">
    <source>
        <dbReference type="ARBA" id="ARBA00023136"/>
    </source>
</evidence>
<reference evidence="10" key="3">
    <citation type="submission" date="2019-12" db="EMBL/GenBank/DDBJ databases">
        <title>Complete and draft genome sequences of new strains and members of some known species of the genus Rathayibacter isolated from plants.</title>
        <authorList>
            <person name="Tarlachkov S.V."/>
            <person name="Starodumova I.P."/>
            <person name="Dorofeeva L.V."/>
            <person name="Prisyazhnaya N.V."/>
            <person name="Leyn S."/>
            <person name="Zlamal J."/>
            <person name="Elan M."/>
            <person name="Osterman A.L."/>
            <person name="Nadler S."/>
            <person name="Subbotin S.A."/>
            <person name="Evtushenko L.I."/>
        </authorList>
    </citation>
    <scope>NUCLEOTIDE SEQUENCE [LARGE SCALE GENOMIC DNA]</scope>
    <source>
        <strain evidence="10">VKM Ac-2761</strain>
    </source>
</reference>
<keyword evidence="2 5" id="KW-0812">Transmembrane</keyword>
<feature type="domain" description="Major facilitator superfamily (MFS) profile" evidence="6">
    <location>
        <begin position="9"/>
        <end position="401"/>
    </location>
</feature>
<dbReference type="Proteomes" id="UP000465031">
    <property type="component" value="Chromosome"/>
</dbReference>
<dbReference type="RefSeq" id="WP_068209292.1">
    <property type="nucleotide sequence ID" value="NZ_SLWP01000015.1"/>
</dbReference>
<feature type="transmembrane region" description="Helical" evidence="5">
    <location>
        <begin position="223"/>
        <end position="248"/>
    </location>
</feature>
<dbReference type="InterPro" id="IPR020846">
    <property type="entry name" value="MFS_dom"/>
</dbReference>
<name>A0A166D5Z4_9MICO</name>
<feature type="transmembrane region" description="Helical" evidence="5">
    <location>
        <begin position="148"/>
        <end position="171"/>
    </location>
</feature>
<dbReference type="InterPro" id="IPR036259">
    <property type="entry name" value="MFS_trans_sf"/>
</dbReference>
<dbReference type="EMBL" id="CP047186">
    <property type="protein sequence ID" value="QHC56744.1"/>
    <property type="molecule type" value="Genomic_DNA"/>
</dbReference>
<feature type="transmembrane region" description="Helical" evidence="5">
    <location>
        <begin position="372"/>
        <end position="396"/>
    </location>
</feature>
<proteinExistence type="predicted"/>
<evidence type="ECO:0000313" key="8">
    <source>
        <dbReference type="EMBL" id="QHC56744.1"/>
    </source>
</evidence>
<dbReference type="OrthoDB" id="4116926at2"/>
<organism evidence="7 9">
    <name type="scientific">Rathayibacter tanaceti</name>
    <dbReference type="NCBI Taxonomy" id="1671680"/>
    <lineage>
        <taxon>Bacteria</taxon>
        <taxon>Bacillati</taxon>
        <taxon>Actinomycetota</taxon>
        <taxon>Actinomycetes</taxon>
        <taxon>Micrococcales</taxon>
        <taxon>Microbacteriaceae</taxon>
        <taxon>Rathayibacter</taxon>
    </lineage>
</organism>
<feature type="transmembrane region" description="Helical" evidence="5">
    <location>
        <begin position="49"/>
        <end position="71"/>
    </location>
</feature>
<dbReference type="Pfam" id="PF07690">
    <property type="entry name" value="MFS_1"/>
    <property type="match status" value="1"/>
</dbReference>
<comment type="subcellular location">
    <subcellularLocation>
        <location evidence="1">Cell membrane</location>
        <topology evidence="1">Multi-pass membrane protein</topology>
    </subcellularLocation>
</comment>
<accession>A0A166D5Z4</accession>
<feature type="transmembrane region" description="Helical" evidence="5">
    <location>
        <begin position="21"/>
        <end position="43"/>
    </location>
</feature>
<feature type="transmembrane region" description="Helical" evidence="5">
    <location>
        <begin position="311"/>
        <end position="332"/>
    </location>
</feature>
<feature type="transmembrane region" description="Helical" evidence="5">
    <location>
        <begin position="344"/>
        <end position="366"/>
    </location>
</feature>
<dbReference type="PROSITE" id="PS50850">
    <property type="entry name" value="MFS"/>
    <property type="match status" value="1"/>
</dbReference>
<evidence type="ECO:0000259" key="6">
    <source>
        <dbReference type="PROSITE" id="PS50850"/>
    </source>
</evidence>
<dbReference type="PANTHER" id="PTHR23542:SF1">
    <property type="entry name" value="MAJOR FACILITATOR SUPERFAMILY (MFS) PROFILE DOMAIN-CONTAINING PROTEIN"/>
    <property type="match status" value="1"/>
</dbReference>
<evidence type="ECO:0000313" key="10">
    <source>
        <dbReference type="Proteomes" id="UP000465031"/>
    </source>
</evidence>
<keyword evidence="3 5" id="KW-1133">Transmembrane helix</keyword>
<dbReference type="Gene3D" id="1.20.1250.20">
    <property type="entry name" value="MFS general substrate transporter like domains"/>
    <property type="match status" value="1"/>
</dbReference>
<evidence type="ECO:0000256" key="2">
    <source>
        <dbReference type="ARBA" id="ARBA00022692"/>
    </source>
</evidence>
<dbReference type="KEGG" id="rte:GSU10_14650"/>
<dbReference type="AlphaFoldDB" id="A0A166D5Z4"/>
<evidence type="ECO:0000313" key="7">
    <source>
        <dbReference type="EMBL" id="KZX21837.1"/>
    </source>
</evidence>
<dbReference type="Proteomes" id="UP000076717">
    <property type="component" value="Unassembled WGS sequence"/>
</dbReference>
<sequence length="407" mass="41538">MDAETHVNYLTVLRLPHVVRVLAPTIVGKLSFAMVSLGLLLLLQAGSNGFAISGAVAGVFGVGNVVVAPLRARLVDRFGARRVLPLLALGYAAGLVSIVCVAQSPVPVWVLVLLGALSGVCTPPLGAVVRGIWALLSPTDEHRRRAYSLDAVIEELVFIIGPLLVGVFMLLPNGPVIAVLTAAATGLLGTLWVALGPTPTPVERLGRGLDWRSWIGPLRHLRFWPVLLVLAAVGLVLGAAELLATAYGQAIGDAGSGILLACFAIGSAIGGLVYGARNWRWPAVPRMVALGLAGLATLLAMAWITHVGAQLAVFVVMGLFVAPSLIAGYVASDDLAPAEERTEASALINTAVNAGAALALALGGALLDGITFGAAAAYLSAVGAVLIAAAIVVHVWRPGAAAAAVKG</sequence>
<dbReference type="SUPFAM" id="SSF103473">
    <property type="entry name" value="MFS general substrate transporter"/>
    <property type="match status" value="1"/>
</dbReference>
<evidence type="ECO:0000256" key="3">
    <source>
        <dbReference type="ARBA" id="ARBA00022989"/>
    </source>
</evidence>
<keyword evidence="4 5" id="KW-0472">Membrane</keyword>
<evidence type="ECO:0000256" key="5">
    <source>
        <dbReference type="SAM" id="Phobius"/>
    </source>
</evidence>
<reference evidence="7 9" key="1">
    <citation type="submission" date="2015-08" db="EMBL/GenBank/DDBJ databases">
        <title>Draft Genome Sequence of Rathayibacter sp. Strain VKM Ac-2596 Isolated from Leaf Gall Induced by Plant-Parasitic Nematodes.</title>
        <authorList>
            <person name="Vasilenko O.V."/>
            <person name="Starodumova I.P."/>
            <person name="Tarlachkov S.V."/>
            <person name="Dorofeeva L.V."/>
            <person name="Evtushenko L.I."/>
        </authorList>
    </citation>
    <scope>NUCLEOTIDE SEQUENCE [LARGE SCALE GENOMIC DNA]</scope>
    <source>
        <strain evidence="7 9">VKM Ac-2596</strain>
    </source>
</reference>
<dbReference type="PANTHER" id="PTHR23542">
    <property type="match status" value="1"/>
</dbReference>
<keyword evidence="9" id="KW-1185">Reference proteome</keyword>
<dbReference type="InterPro" id="IPR011701">
    <property type="entry name" value="MFS"/>
</dbReference>
<dbReference type="PATRIC" id="fig|1671680.3.peg.1100"/>
<feature type="transmembrane region" description="Helical" evidence="5">
    <location>
        <begin position="254"/>
        <end position="275"/>
    </location>
</feature>
<feature type="transmembrane region" description="Helical" evidence="5">
    <location>
        <begin position="83"/>
        <end position="104"/>
    </location>
</feature>
<feature type="transmembrane region" description="Helical" evidence="5">
    <location>
        <begin position="110"/>
        <end position="136"/>
    </location>
</feature>
<feature type="transmembrane region" description="Helical" evidence="5">
    <location>
        <begin position="177"/>
        <end position="202"/>
    </location>
</feature>